<name>A0A1F8FVC0_9BACT</name>
<protein>
    <submittedName>
        <fullName evidence="4">Cold-shock protein</fullName>
    </submittedName>
</protein>
<accession>A0A1F8FVC0</accession>
<dbReference type="CDD" id="cd04458">
    <property type="entry name" value="CSP_CDS"/>
    <property type="match status" value="1"/>
</dbReference>
<dbReference type="SUPFAM" id="SSF50249">
    <property type="entry name" value="Nucleic acid-binding proteins"/>
    <property type="match status" value="1"/>
</dbReference>
<dbReference type="GO" id="GO:0005737">
    <property type="term" value="C:cytoplasm"/>
    <property type="evidence" value="ECO:0007669"/>
    <property type="project" value="UniProtKB-SubCell"/>
</dbReference>
<comment type="caution">
    <text evidence="4">The sequence shown here is derived from an EMBL/GenBank/DDBJ whole genome shotgun (WGS) entry which is preliminary data.</text>
</comment>
<dbReference type="Proteomes" id="UP000178117">
    <property type="component" value="Unassembled WGS sequence"/>
</dbReference>
<dbReference type="EMBL" id="MGJZ01000031">
    <property type="protein sequence ID" value="OGN16518.1"/>
    <property type="molecule type" value="Genomic_DNA"/>
</dbReference>
<dbReference type="AlphaFoldDB" id="A0A1F8FVC0"/>
<evidence type="ECO:0000256" key="2">
    <source>
        <dbReference type="ARBA" id="ARBA00022490"/>
    </source>
</evidence>
<dbReference type="SMART" id="SM00357">
    <property type="entry name" value="CSP"/>
    <property type="match status" value="1"/>
</dbReference>
<dbReference type="PANTHER" id="PTHR11544">
    <property type="entry name" value="COLD SHOCK DOMAIN CONTAINING PROTEINS"/>
    <property type="match status" value="1"/>
</dbReference>
<dbReference type="InterPro" id="IPR050181">
    <property type="entry name" value="Cold_shock_domain"/>
</dbReference>
<reference evidence="4 5" key="1">
    <citation type="journal article" date="2016" name="Nat. Commun.">
        <title>Thousands of microbial genomes shed light on interconnected biogeochemical processes in an aquifer system.</title>
        <authorList>
            <person name="Anantharaman K."/>
            <person name="Brown C.T."/>
            <person name="Hug L.A."/>
            <person name="Sharon I."/>
            <person name="Castelle C.J."/>
            <person name="Probst A.J."/>
            <person name="Thomas B.C."/>
            <person name="Singh A."/>
            <person name="Wilkins M.J."/>
            <person name="Karaoz U."/>
            <person name="Brodie E.L."/>
            <person name="Williams K.H."/>
            <person name="Hubbard S.S."/>
            <person name="Banfield J.F."/>
        </authorList>
    </citation>
    <scope>NUCLEOTIDE SEQUENCE [LARGE SCALE GENOMIC DNA]</scope>
</reference>
<keyword evidence="2" id="KW-0963">Cytoplasm</keyword>
<dbReference type="PROSITE" id="PS51857">
    <property type="entry name" value="CSD_2"/>
    <property type="match status" value="1"/>
</dbReference>
<dbReference type="Gene3D" id="2.40.50.140">
    <property type="entry name" value="Nucleic acid-binding proteins"/>
    <property type="match status" value="1"/>
</dbReference>
<evidence type="ECO:0000313" key="5">
    <source>
        <dbReference type="Proteomes" id="UP000178117"/>
    </source>
</evidence>
<dbReference type="InterPro" id="IPR002059">
    <property type="entry name" value="CSP_DNA-bd"/>
</dbReference>
<dbReference type="InterPro" id="IPR012340">
    <property type="entry name" value="NA-bd_OB-fold"/>
</dbReference>
<feature type="domain" description="CSD" evidence="3">
    <location>
        <begin position="1"/>
        <end position="65"/>
    </location>
</feature>
<sequence length="67" mass="7445">MNGKIKTLVRDRKFGFIEVEGEAKDIFFHQDSLQGMTYDELNEGDAVTFELQQGPKGPAAANVQRAS</sequence>
<gene>
    <name evidence="4" type="ORF">A3C88_02955</name>
</gene>
<dbReference type="PIRSF" id="PIRSF002599">
    <property type="entry name" value="Cold_shock_A"/>
    <property type="match status" value="1"/>
</dbReference>
<evidence type="ECO:0000313" key="4">
    <source>
        <dbReference type="EMBL" id="OGN16518.1"/>
    </source>
</evidence>
<dbReference type="Pfam" id="PF00313">
    <property type="entry name" value="CSD"/>
    <property type="match status" value="1"/>
</dbReference>
<proteinExistence type="predicted"/>
<comment type="subcellular location">
    <subcellularLocation>
        <location evidence="1">Cytoplasm</location>
    </subcellularLocation>
</comment>
<organism evidence="4 5">
    <name type="scientific">Candidatus Yanofskybacteria bacterium RIFCSPHIGHO2_02_FULL_50_12</name>
    <dbReference type="NCBI Taxonomy" id="1802685"/>
    <lineage>
        <taxon>Bacteria</taxon>
        <taxon>Candidatus Yanofskyibacteriota</taxon>
    </lineage>
</organism>
<dbReference type="InterPro" id="IPR011129">
    <property type="entry name" value="CSD"/>
</dbReference>
<dbReference type="InterPro" id="IPR012156">
    <property type="entry name" value="Cold_shock_CspA"/>
</dbReference>
<evidence type="ECO:0000259" key="3">
    <source>
        <dbReference type="PROSITE" id="PS51857"/>
    </source>
</evidence>
<dbReference type="GO" id="GO:0003676">
    <property type="term" value="F:nucleic acid binding"/>
    <property type="evidence" value="ECO:0007669"/>
    <property type="project" value="InterPro"/>
</dbReference>
<evidence type="ECO:0000256" key="1">
    <source>
        <dbReference type="ARBA" id="ARBA00004496"/>
    </source>
</evidence>
<dbReference type="PRINTS" id="PR00050">
    <property type="entry name" value="COLDSHOCK"/>
</dbReference>
<dbReference type="STRING" id="1802685.A3C88_02955"/>